<proteinExistence type="predicted"/>
<name>A0A1Y1QBR9_9GAMM</name>
<protein>
    <submittedName>
        <fullName evidence="2">Uncharacterized protein</fullName>
    </submittedName>
</protein>
<evidence type="ECO:0000313" key="3">
    <source>
        <dbReference type="Proteomes" id="UP000192491"/>
    </source>
</evidence>
<organism evidence="2 3">
    <name type="scientific">Thiothrix lacustris</name>
    <dbReference type="NCBI Taxonomy" id="525917"/>
    <lineage>
        <taxon>Bacteria</taxon>
        <taxon>Pseudomonadati</taxon>
        <taxon>Pseudomonadota</taxon>
        <taxon>Gammaproteobacteria</taxon>
        <taxon>Thiotrichales</taxon>
        <taxon>Thiotrichaceae</taxon>
        <taxon>Thiothrix</taxon>
    </lineage>
</organism>
<reference evidence="2 3" key="1">
    <citation type="submission" date="2017-01" db="EMBL/GenBank/DDBJ databases">
        <title>Novel large sulfur bacteria in the metagenomes of groundwater-fed chemosynthetic microbial mats in the Lake Huron basin.</title>
        <authorList>
            <person name="Sharrar A.M."/>
            <person name="Flood B.E."/>
            <person name="Bailey J.V."/>
            <person name="Jones D.S."/>
            <person name="Biddanda B."/>
            <person name="Ruberg S.A."/>
            <person name="Marcus D.N."/>
            <person name="Dick G.J."/>
        </authorList>
    </citation>
    <scope>NUCLEOTIDE SEQUENCE [LARGE SCALE GENOMIC DNA]</scope>
    <source>
        <strain evidence="2">A8</strain>
    </source>
</reference>
<sequence>MLLRQRLAIACVLVLSHTVAWGFDPSVFKTLDTQSPVVAKAFMALPAAEKQRLALEYMPVEQEANPAWQGFLLAYLSHQHQEPAVWERIDSAYRDLIPLPVNEMTSDEAQAHAQLCLLQLQQFSAVDVDDHAEDEVQTGLKTVCGARLSPIIRDPAVFAWFLKIVQQPFPDYNLHRNVLAGLTSVDALSLAQRQQLRDAIVVMLFPPNGEDASYISLLIKQAGDEQFKQALLLTLQERLAKTKTPVTPAVFGALLAIDSPQSVDVLWDMLWKNPSKQLPAVREALADYVDYNETTFSEHLHSKVLAQVEAKHDIRLAAVYLYLTTGTDSDWQHGVALVDTLEALVPQLPNDAETQAVLKYVYLQAAGTQYLGSDAPLGKTQQWLLAAENIPGKPLSWYAHLTGEKGEFRADQRSDFAGIQHAYETQQLPTLVAWVDEKQKPAAPFRDVGLGVYGLLTGTTIKNRLWHNADTGAALLLDDTEQLSYFNGFEIENSVAPVKMYTLSTDKNAGKPTLRSPLESWFAYAFSALSAKDNTPQTMRMDEFAVGEKQVNERLLFADESGAEYPLYIEYVRYGAEILLNIDGKEGIQQYVVVHPTPAAATAWMASLAKQAPVNNVASSLWYHVVDKAVMPLERQYRHADIEEDKRLSPLYATDHFERPDTWDCHQPPQADAAVPRTAAFAGAEYALYQMGYRMVSIVHDSRCDD</sequence>
<dbReference type="Proteomes" id="UP000192491">
    <property type="component" value="Unassembled WGS sequence"/>
</dbReference>
<evidence type="ECO:0000256" key="1">
    <source>
        <dbReference type="SAM" id="SignalP"/>
    </source>
</evidence>
<comment type="caution">
    <text evidence="2">The sequence shown here is derived from an EMBL/GenBank/DDBJ whole genome shotgun (WGS) entry which is preliminary data.</text>
</comment>
<keyword evidence="1" id="KW-0732">Signal</keyword>
<dbReference type="AlphaFoldDB" id="A0A1Y1QBR9"/>
<gene>
    <name evidence="2" type="ORF">BWK73_44270</name>
</gene>
<feature type="chain" id="PRO_5013095876" evidence="1">
    <location>
        <begin position="23"/>
        <end position="706"/>
    </location>
</feature>
<feature type="signal peptide" evidence="1">
    <location>
        <begin position="1"/>
        <end position="22"/>
    </location>
</feature>
<evidence type="ECO:0000313" key="2">
    <source>
        <dbReference type="EMBL" id="OQX01978.1"/>
    </source>
</evidence>
<accession>A0A1Y1QBR9</accession>
<dbReference type="EMBL" id="MTEJ01000526">
    <property type="protein sequence ID" value="OQX01978.1"/>
    <property type="molecule type" value="Genomic_DNA"/>
</dbReference>